<dbReference type="AlphaFoldDB" id="A0A2Y9TZF7"/>
<proteinExistence type="predicted"/>
<sequence length="92" mass="10748">MKRYIPICHHCSEADSVKKHGIAKSGHQRYYCALCKKTFQTNYIYKGKEQNIVALVERLLSNDLTPEQISNEIRVRLSTVQHHIKHLERIST</sequence>
<evidence type="ECO:0000313" key="2">
    <source>
        <dbReference type="Proteomes" id="UP000244908"/>
    </source>
</evidence>
<organism evidence="1 2">
    <name type="scientific">Limnobaculum parvum</name>
    <dbReference type="NCBI Taxonomy" id="2172103"/>
    <lineage>
        <taxon>Bacteria</taxon>
        <taxon>Pseudomonadati</taxon>
        <taxon>Pseudomonadota</taxon>
        <taxon>Gammaproteobacteria</taxon>
        <taxon>Enterobacterales</taxon>
        <taxon>Budviciaceae</taxon>
        <taxon>Limnobaculum</taxon>
    </lineage>
</organism>
<keyword evidence="2" id="KW-1185">Reference proteome</keyword>
<evidence type="ECO:0000313" key="1">
    <source>
        <dbReference type="EMBL" id="AWH88930.1"/>
    </source>
</evidence>
<dbReference type="EMBL" id="CP029185">
    <property type="protein sequence ID" value="AWH88930.1"/>
    <property type="molecule type" value="Genomic_DNA"/>
</dbReference>
<evidence type="ECO:0008006" key="3">
    <source>
        <dbReference type="Google" id="ProtNLM"/>
    </source>
</evidence>
<dbReference type="KEGG" id="lpv:HYN51_10420"/>
<accession>A0A2Y9TZF7</accession>
<dbReference type="OrthoDB" id="6636698at2"/>
<dbReference type="RefSeq" id="WP_108900986.1">
    <property type="nucleotide sequence ID" value="NZ_CP029185.2"/>
</dbReference>
<dbReference type="GO" id="GO:0006313">
    <property type="term" value="P:DNA transposition"/>
    <property type="evidence" value="ECO:0007669"/>
    <property type="project" value="TreeGrafter"/>
</dbReference>
<dbReference type="Proteomes" id="UP000244908">
    <property type="component" value="Chromosome"/>
</dbReference>
<gene>
    <name evidence="1" type="ORF">HYN51_10420</name>
</gene>
<dbReference type="PANTHER" id="PTHR47923:SF1">
    <property type="entry name" value="INSERTION ELEMENT IS1 1 PROTEIN INSA-RELATED"/>
    <property type="match status" value="1"/>
</dbReference>
<protein>
    <recommendedName>
        <fullName evidence="3">IS1 family transposase</fullName>
    </recommendedName>
</protein>
<name>A0A2Y9TZF7_9GAMM</name>
<reference evidence="1 2" key="1">
    <citation type="journal article" date="2019" name="Int. J. Syst. Evol. Microbiol.">
        <title>Limnobaculum parvum gen. nov., sp. nov., isolated from a freshwater lake.</title>
        <authorList>
            <person name="Baek C."/>
            <person name="Shin S.K."/>
            <person name="Yi H."/>
        </authorList>
    </citation>
    <scope>NUCLEOTIDE SEQUENCE [LARGE SCALE GENOMIC DNA]</scope>
    <source>
        <strain evidence="1 2">HYN0051</strain>
    </source>
</reference>
<dbReference type="InterPro" id="IPR051252">
    <property type="entry name" value="IS1_transposase_InsA"/>
</dbReference>
<dbReference type="PANTHER" id="PTHR47923">
    <property type="entry name" value="INSERTION ELEMENT IS1 1 PROTEIN INSA-RELATED"/>
    <property type="match status" value="1"/>
</dbReference>